<dbReference type="Proteomes" id="UP001162734">
    <property type="component" value="Chromosome"/>
</dbReference>
<evidence type="ECO:0000256" key="1">
    <source>
        <dbReference type="SAM" id="SignalP"/>
    </source>
</evidence>
<evidence type="ECO:0000313" key="3">
    <source>
        <dbReference type="Proteomes" id="UP001162734"/>
    </source>
</evidence>
<sequence length="158" mass="16869">MPTRAALPCLALLVLLPLPALARPWNGITPGASTAADVAQRFGEPSTKGRLGGRSAMIYKGDQAIDGTRQAQFFTRDDGRVLEVTVFPSAQLDKEAVEGTYGKGAQKTFTDDFRPVWLYRSAGVMVFFGRDGYVEAITFKQGDAPAAPHARAGEPAAP</sequence>
<dbReference type="EMBL" id="AP025592">
    <property type="protein sequence ID" value="BDG08242.1"/>
    <property type="molecule type" value="Genomic_DNA"/>
</dbReference>
<proteinExistence type="predicted"/>
<dbReference type="RefSeq" id="WP_248345426.1">
    <property type="nucleotide sequence ID" value="NZ_AP025592.1"/>
</dbReference>
<keyword evidence="3" id="KW-1185">Reference proteome</keyword>
<evidence type="ECO:0008006" key="4">
    <source>
        <dbReference type="Google" id="ProtNLM"/>
    </source>
</evidence>
<gene>
    <name evidence="2" type="ORF">AMPC_13550</name>
</gene>
<keyword evidence="1" id="KW-0732">Signal</keyword>
<feature type="signal peptide" evidence="1">
    <location>
        <begin position="1"/>
        <end position="22"/>
    </location>
</feature>
<feature type="chain" id="PRO_5045508791" description="Lipoprotein" evidence="1">
    <location>
        <begin position="23"/>
        <end position="158"/>
    </location>
</feature>
<accession>A0ABN6N8G7</accession>
<protein>
    <recommendedName>
        <fullName evidence="4">Lipoprotein</fullName>
    </recommendedName>
</protein>
<reference evidence="3" key="1">
    <citation type="journal article" date="2022" name="Int. J. Syst. Evol. Microbiol.">
        <title>Anaeromyxobacter oryzae sp. nov., Anaeromyxobacter diazotrophicus sp. nov. and Anaeromyxobacter paludicola sp. nov., isolated from paddy soils.</title>
        <authorList>
            <person name="Itoh H."/>
            <person name="Xu Z."/>
            <person name="Mise K."/>
            <person name="Masuda Y."/>
            <person name="Ushijima N."/>
            <person name="Hayakawa C."/>
            <person name="Shiratori Y."/>
            <person name="Senoo K."/>
        </authorList>
    </citation>
    <scope>NUCLEOTIDE SEQUENCE [LARGE SCALE GENOMIC DNA]</scope>
    <source>
        <strain evidence="3">Red630</strain>
    </source>
</reference>
<evidence type="ECO:0000313" key="2">
    <source>
        <dbReference type="EMBL" id="BDG08242.1"/>
    </source>
</evidence>
<name>A0ABN6N8G7_9BACT</name>
<organism evidence="2 3">
    <name type="scientific">Anaeromyxobacter paludicola</name>
    <dbReference type="NCBI Taxonomy" id="2918171"/>
    <lineage>
        <taxon>Bacteria</taxon>
        <taxon>Pseudomonadati</taxon>
        <taxon>Myxococcota</taxon>
        <taxon>Myxococcia</taxon>
        <taxon>Myxococcales</taxon>
        <taxon>Cystobacterineae</taxon>
        <taxon>Anaeromyxobacteraceae</taxon>
        <taxon>Anaeromyxobacter</taxon>
    </lineage>
</organism>